<organism evidence="11 12">
    <name type="scientific">Alkalicoccobacillus murimartini</name>
    <dbReference type="NCBI Taxonomy" id="171685"/>
    <lineage>
        <taxon>Bacteria</taxon>
        <taxon>Bacillati</taxon>
        <taxon>Bacillota</taxon>
        <taxon>Bacilli</taxon>
        <taxon>Bacillales</taxon>
        <taxon>Bacillaceae</taxon>
        <taxon>Alkalicoccobacillus</taxon>
    </lineage>
</organism>
<comment type="subcellular location">
    <subcellularLocation>
        <location evidence="1">Cytoplasm</location>
    </subcellularLocation>
</comment>
<evidence type="ECO:0000256" key="1">
    <source>
        <dbReference type="ARBA" id="ARBA00004496"/>
    </source>
</evidence>
<evidence type="ECO:0000256" key="3">
    <source>
        <dbReference type="ARBA" id="ARBA00019010"/>
    </source>
</evidence>
<keyword evidence="9" id="KW-0460">Magnesium</keyword>
<dbReference type="InterPro" id="IPR003442">
    <property type="entry name" value="T6A_TsaE"/>
</dbReference>
<evidence type="ECO:0000256" key="4">
    <source>
        <dbReference type="ARBA" id="ARBA00022490"/>
    </source>
</evidence>
<proteinExistence type="inferred from homology"/>
<evidence type="ECO:0000256" key="6">
    <source>
        <dbReference type="ARBA" id="ARBA00022723"/>
    </source>
</evidence>
<evidence type="ECO:0000256" key="9">
    <source>
        <dbReference type="ARBA" id="ARBA00022842"/>
    </source>
</evidence>
<evidence type="ECO:0000256" key="7">
    <source>
        <dbReference type="ARBA" id="ARBA00022741"/>
    </source>
</evidence>
<dbReference type="SUPFAM" id="SSF52540">
    <property type="entry name" value="P-loop containing nucleoside triphosphate hydrolases"/>
    <property type="match status" value="1"/>
</dbReference>
<dbReference type="Pfam" id="PF02367">
    <property type="entry name" value="TsaE"/>
    <property type="match status" value="1"/>
</dbReference>
<dbReference type="InterPro" id="IPR027417">
    <property type="entry name" value="P-loop_NTPase"/>
</dbReference>
<evidence type="ECO:0000256" key="8">
    <source>
        <dbReference type="ARBA" id="ARBA00022840"/>
    </source>
</evidence>
<evidence type="ECO:0000256" key="5">
    <source>
        <dbReference type="ARBA" id="ARBA00022694"/>
    </source>
</evidence>
<dbReference type="NCBIfam" id="TIGR00150">
    <property type="entry name" value="T6A_YjeE"/>
    <property type="match status" value="1"/>
</dbReference>
<dbReference type="Gene3D" id="3.40.50.300">
    <property type="entry name" value="P-loop containing nucleotide triphosphate hydrolases"/>
    <property type="match status" value="1"/>
</dbReference>
<evidence type="ECO:0000256" key="2">
    <source>
        <dbReference type="ARBA" id="ARBA00007599"/>
    </source>
</evidence>
<dbReference type="PANTHER" id="PTHR33540">
    <property type="entry name" value="TRNA THREONYLCARBAMOYLADENOSINE BIOSYNTHESIS PROTEIN TSAE"/>
    <property type="match status" value="1"/>
</dbReference>
<evidence type="ECO:0000313" key="11">
    <source>
        <dbReference type="EMBL" id="MDQ0208546.1"/>
    </source>
</evidence>
<keyword evidence="6" id="KW-0479">Metal-binding</keyword>
<comment type="similarity">
    <text evidence="2">Belongs to the TsaE family.</text>
</comment>
<dbReference type="Proteomes" id="UP001225034">
    <property type="component" value="Unassembled WGS sequence"/>
</dbReference>
<dbReference type="PANTHER" id="PTHR33540:SF2">
    <property type="entry name" value="TRNA THREONYLCARBAMOYLADENOSINE BIOSYNTHESIS PROTEIN TSAE"/>
    <property type="match status" value="1"/>
</dbReference>
<keyword evidence="12" id="KW-1185">Reference proteome</keyword>
<accession>A0ABT9YM20</accession>
<keyword evidence="5" id="KW-0819">tRNA processing</keyword>
<gene>
    <name evidence="11" type="ORF">J2S05_003357</name>
</gene>
<protein>
    <recommendedName>
        <fullName evidence="3">tRNA threonylcarbamoyladenosine biosynthesis protein TsaE</fullName>
    </recommendedName>
    <alternativeName>
        <fullName evidence="10">t(6)A37 threonylcarbamoyladenosine biosynthesis protein TsaE</fullName>
    </alternativeName>
</protein>
<sequence>MGLIILDEGEAMNRFKKRMDSPEETMYFAEQLGRLLNAGDVITLEGDLGAGKTHFTKGLSKGLGVTKVVNSPTFTIIKEYEGRLPLYHMDVYRLDDESGQDIGLDEYFYGEGISVIEWASKITEQLPEKRLDITIRHAGTEKRYLLFEPHSERFEQLCKELTEWE</sequence>
<evidence type="ECO:0000256" key="10">
    <source>
        <dbReference type="ARBA" id="ARBA00032441"/>
    </source>
</evidence>
<keyword evidence="4" id="KW-0963">Cytoplasm</keyword>
<comment type="caution">
    <text evidence="11">The sequence shown here is derived from an EMBL/GenBank/DDBJ whole genome shotgun (WGS) entry which is preliminary data.</text>
</comment>
<evidence type="ECO:0000313" key="12">
    <source>
        <dbReference type="Proteomes" id="UP001225034"/>
    </source>
</evidence>
<keyword evidence="7" id="KW-0547">Nucleotide-binding</keyword>
<keyword evidence="8" id="KW-0067">ATP-binding</keyword>
<dbReference type="EMBL" id="JAUSUA010000005">
    <property type="protein sequence ID" value="MDQ0208546.1"/>
    <property type="molecule type" value="Genomic_DNA"/>
</dbReference>
<name>A0ABT9YM20_9BACI</name>
<reference evidence="11 12" key="1">
    <citation type="submission" date="2023-07" db="EMBL/GenBank/DDBJ databases">
        <title>Genomic Encyclopedia of Type Strains, Phase IV (KMG-IV): sequencing the most valuable type-strain genomes for metagenomic binning, comparative biology and taxonomic classification.</title>
        <authorList>
            <person name="Goeker M."/>
        </authorList>
    </citation>
    <scope>NUCLEOTIDE SEQUENCE [LARGE SCALE GENOMIC DNA]</scope>
    <source>
        <strain evidence="11 12">DSM 19154</strain>
    </source>
</reference>